<comment type="caution">
    <text evidence="1">The sequence shown here is derived from an EMBL/GenBank/DDBJ whole genome shotgun (WGS) entry which is preliminary data.</text>
</comment>
<dbReference type="EMBL" id="QRGR01000025">
    <property type="protein sequence ID" value="RDV13337.1"/>
    <property type="molecule type" value="Genomic_DNA"/>
</dbReference>
<dbReference type="InterPro" id="IPR011010">
    <property type="entry name" value="DNA_brk_join_enz"/>
</dbReference>
<evidence type="ECO:0000313" key="2">
    <source>
        <dbReference type="Proteomes" id="UP000256708"/>
    </source>
</evidence>
<keyword evidence="2" id="KW-1185">Reference proteome</keyword>
<name>A0A3D8L7J5_9BACT</name>
<dbReference type="AlphaFoldDB" id="A0A3D8L7J5"/>
<proteinExistence type="predicted"/>
<protein>
    <submittedName>
        <fullName evidence="1">Integrase</fullName>
    </submittedName>
</protein>
<dbReference type="Proteomes" id="UP000256708">
    <property type="component" value="Unassembled WGS sequence"/>
</dbReference>
<dbReference type="SUPFAM" id="SSF56349">
    <property type="entry name" value="DNA breaking-rejoining enzymes"/>
    <property type="match status" value="1"/>
</dbReference>
<dbReference type="GO" id="GO:0003677">
    <property type="term" value="F:DNA binding"/>
    <property type="evidence" value="ECO:0007669"/>
    <property type="project" value="InterPro"/>
</dbReference>
<reference evidence="2" key="1">
    <citation type="submission" date="2018-08" db="EMBL/GenBank/DDBJ databases">
        <authorList>
            <person name="Liu Z.-W."/>
            <person name="Du Z.-J."/>
        </authorList>
    </citation>
    <scope>NUCLEOTIDE SEQUENCE [LARGE SCALE GENOMIC DNA]</scope>
    <source>
        <strain evidence="2">H4X</strain>
    </source>
</reference>
<accession>A0A3D8L7J5</accession>
<organism evidence="1 2">
    <name type="scientific">Pontibacter diazotrophicus</name>
    <dbReference type="NCBI Taxonomy" id="1400979"/>
    <lineage>
        <taxon>Bacteria</taxon>
        <taxon>Pseudomonadati</taxon>
        <taxon>Bacteroidota</taxon>
        <taxon>Cytophagia</taxon>
        <taxon>Cytophagales</taxon>
        <taxon>Hymenobacteraceae</taxon>
        <taxon>Pontibacter</taxon>
    </lineage>
</organism>
<gene>
    <name evidence="1" type="ORF">DXT99_20170</name>
</gene>
<evidence type="ECO:0000313" key="1">
    <source>
        <dbReference type="EMBL" id="RDV13337.1"/>
    </source>
</evidence>
<sequence>MLQKGNESRLCRTCFTLLILRHSHQGKDLRYIQTLPGHRSSRATEICTHVT</sequence>